<proteinExistence type="inferred from homology"/>
<comment type="subcellular location">
    <subcellularLocation>
        <location evidence="6">Cell membrane</location>
        <topology evidence="6">Multi-pass membrane protein</topology>
    </subcellularLocation>
    <subcellularLocation>
        <location evidence="1">Membrane</location>
        <topology evidence="1">Multi-pass membrane protein</topology>
    </subcellularLocation>
</comment>
<feature type="transmembrane region" description="Helical" evidence="7">
    <location>
        <begin position="175"/>
        <end position="206"/>
    </location>
</feature>
<dbReference type="Pfam" id="PF00950">
    <property type="entry name" value="ABC-3"/>
    <property type="match status" value="1"/>
</dbReference>
<evidence type="ECO:0000256" key="3">
    <source>
        <dbReference type="ARBA" id="ARBA00022692"/>
    </source>
</evidence>
<comment type="caution">
    <text evidence="8">The sequence shown here is derived from an EMBL/GenBank/DDBJ whole genome shotgun (WGS) entry which is preliminary data.</text>
</comment>
<reference evidence="8 9" key="1">
    <citation type="submission" date="2021-08" db="EMBL/GenBank/DDBJ databases">
        <title>Draft genome sequence of Spirulina subsalsa with high tolerance to salinity and hype-accumulation of phycocyanin.</title>
        <authorList>
            <person name="Pei H."/>
            <person name="Jiang L."/>
        </authorList>
    </citation>
    <scope>NUCLEOTIDE SEQUENCE [LARGE SCALE GENOMIC DNA]</scope>
    <source>
        <strain evidence="8 9">FACHB-351</strain>
    </source>
</reference>
<dbReference type="RefSeq" id="WP_265266886.1">
    <property type="nucleotide sequence ID" value="NZ_JAIHOM010000212.1"/>
</dbReference>
<feature type="transmembrane region" description="Helical" evidence="7">
    <location>
        <begin position="247"/>
        <end position="266"/>
    </location>
</feature>
<name>A0ABT3LBP8_9CYAN</name>
<evidence type="ECO:0000256" key="5">
    <source>
        <dbReference type="ARBA" id="ARBA00023136"/>
    </source>
</evidence>
<evidence type="ECO:0000256" key="6">
    <source>
        <dbReference type="RuleBase" id="RU003943"/>
    </source>
</evidence>
<protein>
    <submittedName>
        <fullName evidence="8">Metal ABC transporter permease</fullName>
    </submittedName>
</protein>
<evidence type="ECO:0000256" key="4">
    <source>
        <dbReference type="ARBA" id="ARBA00022989"/>
    </source>
</evidence>
<dbReference type="InterPro" id="IPR001626">
    <property type="entry name" value="ABC_TroCD"/>
</dbReference>
<comment type="similarity">
    <text evidence="2 6">Belongs to the ABC-3 integral membrane protein family.</text>
</comment>
<sequence length="282" mass="30820">MDWLLEPLQFEFMRNAFGMAILLGILCAIVGSYLVVEQMSLMANVISHAILPGLSIAFFLGINLSIGALIAGVLSAFTVAWIRQNSPISVDAAMGLVLSSFLALGVMLIELLRTNRIDLNQLLFGDILSVQSQHIVQTFFITLAIAIIVIIFYQPLLYYTFDPLGAKASGLPVNWIYFGFITAVTLTIIASMQSVGVLLVIALLVGPASTAYLLVKELHWMMVGAGVLGVFSSIAGMYLSYYLDLPSGPAIVLVIFALFWVAFLFSPRQGLWRKIKALIKHQ</sequence>
<dbReference type="Gene3D" id="1.10.3470.10">
    <property type="entry name" value="ABC transporter involved in vitamin B12 uptake, BtuC"/>
    <property type="match status" value="1"/>
</dbReference>
<evidence type="ECO:0000256" key="7">
    <source>
        <dbReference type="SAM" id="Phobius"/>
    </source>
</evidence>
<dbReference type="EMBL" id="JAIHOM010000212">
    <property type="protein sequence ID" value="MCW6038939.1"/>
    <property type="molecule type" value="Genomic_DNA"/>
</dbReference>
<organism evidence="8 9">
    <name type="scientific">Spirulina subsalsa FACHB-351</name>
    <dbReference type="NCBI Taxonomy" id="234711"/>
    <lineage>
        <taxon>Bacteria</taxon>
        <taxon>Bacillati</taxon>
        <taxon>Cyanobacteriota</taxon>
        <taxon>Cyanophyceae</taxon>
        <taxon>Spirulinales</taxon>
        <taxon>Spirulinaceae</taxon>
        <taxon>Spirulina</taxon>
    </lineage>
</organism>
<keyword evidence="3 6" id="KW-0812">Transmembrane</keyword>
<evidence type="ECO:0000256" key="1">
    <source>
        <dbReference type="ARBA" id="ARBA00004141"/>
    </source>
</evidence>
<dbReference type="SUPFAM" id="SSF81345">
    <property type="entry name" value="ABC transporter involved in vitamin B12 uptake, BtuC"/>
    <property type="match status" value="1"/>
</dbReference>
<feature type="transmembrane region" description="Helical" evidence="7">
    <location>
        <begin position="218"/>
        <end position="241"/>
    </location>
</feature>
<feature type="transmembrane region" description="Helical" evidence="7">
    <location>
        <begin position="134"/>
        <end position="155"/>
    </location>
</feature>
<dbReference type="PANTHER" id="PTHR30477">
    <property type="entry name" value="ABC-TRANSPORTER METAL-BINDING PROTEIN"/>
    <property type="match status" value="1"/>
</dbReference>
<accession>A0ABT3LBP8</accession>
<dbReference type="InterPro" id="IPR037294">
    <property type="entry name" value="ABC_BtuC-like"/>
</dbReference>
<feature type="transmembrane region" description="Helical" evidence="7">
    <location>
        <begin position="12"/>
        <end position="36"/>
    </location>
</feature>
<feature type="transmembrane region" description="Helical" evidence="7">
    <location>
        <begin position="57"/>
        <end position="82"/>
    </location>
</feature>
<dbReference type="CDD" id="cd06550">
    <property type="entry name" value="TM_ABC_iron-siderophores_like"/>
    <property type="match status" value="1"/>
</dbReference>
<keyword evidence="4 7" id="KW-1133">Transmembrane helix</keyword>
<evidence type="ECO:0000313" key="9">
    <source>
        <dbReference type="Proteomes" id="UP001526426"/>
    </source>
</evidence>
<evidence type="ECO:0000313" key="8">
    <source>
        <dbReference type="EMBL" id="MCW6038939.1"/>
    </source>
</evidence>
<keyword evidence="5 7" id="KW-0472">Membrane</keyword>
<evidence type="ECO:0000256" key="2">
    <source>
        <dbReference type="ARBA" id="ARBA00008034"/>
    </source>
</evidence>
<feature type="transmembrane region" description="Helical" evidence="7">
    <location>
        <begin position="94"/>
        <end position="113"/>
    </location>
</feature>
<gene>
    <name evidence="8" type="ORF">K4A83_22180</name>
</gene>
<dbReference type="PANTHER" id="PTHR30477:SF13">
    <property type="entry name" value="IRON TRANSPORT SYSTEM MEMBRANE PROTEIN HI_0360-RELATED"/>
    <property type="match status" value="1"/>
</dbReference>
<keyword evidence="6" id="KW-0813">Transport</keyword>
<keyword evidence="9" id="KW-1185">Reference proteome</keyword>
<dbReference type="Proteomes" id="UP001526426">
    <property type="component" value="Unassembled WGS sequence"/>
</dbReference>